<dbReference type="InterPro" id="IPR000791">
    <property type="entry name" value="Gpr1/Fun34/SatP-like"/>
</dbReference>
<dbReference type="Proteomes" id="UP001375240">
    <property type="component" value="Unassembled WGS sequence"/>
</dbReference>
<evidence type="ECO:0000256" key="4">
    <source>
        <dbReference type="ARBA" id="ARBA00022989"/>
    </source>
</evidence>
<feature type="transmembrane region" description="Helical" evidence="7">
    <location>
        <begin position="249"/>
        <end position="269"/>
    </location>
</feature>
<evidence type="ECO:0000313" key="9">
    <source>
        <dbReference type="Proteomes" id="UP001375240"/>
    </source>
</evidence>
<dbReference type="InterPro" id="IPR051633">
    <property type="entry name" value="AceTr"/>
</dbReference>
<feature type="transmembrane region" description="Helical" evidence="7">
    <location>
        <begin position="88"/>
        <end position="107"/>
    </location>
</feature>
<accession>A0AAV9V0L6</accession>
<dbReference type="Pfam" id="PF01184">
    <property type="entry name" value="Gpr1_Fun34_YaaH"/>
    <property type="match status" value="1"/>
</dbReference>
<evidence type="ECO:0000256" key="1">
    <source>
        <dbReference type="ARBA" id="ARBA00004141"/>
    </source>
</evidence>
<evidence type="ECO:0000256" key="2">
    <source>
        <dbReference type="ARBA" id="ARBA00005587"/>
    </source>
</evidence>
<keyword evidence="3 7" id="KW-0812">Transmembrane</keyword>
<feature type="compositionally biased region" description="Basic and acidic residues" evidence="6">
    <location>
        <begin position="310"/>
        <end position="321"/>
    </location>
</feature>
<dbReference type="PANTHER" id="PTHR31123">
    <property type="entry name" value="ACCUMULATION OF DYADS PROTEIN 2-RELATED"/>
    <property type="match status" value="1"/>
</dbReference>
<comment type="similarity">
    <text evidence="2">Belongs to the acetate uptake transporter (AceTr) (TC 2.A.96) family.</text>
</comment>
<feature type="transmembrane region" description="Helical" evidence="7">
    <location>
        <begin position="216"/>
        <end position="237"/>
    </location>
</feature>
<keyword evidence="5 7" id="KW-0472">Membrane</keyword>
<feature type="transmembrane region" description="Helical" evidence="7">
    <location>
        <begin position="119"/>
        <end position="139"/>
    </location>
</feature>
<name>A0AAV9V0L6_9PEZI</name>
<feature type="transmembrane region" description="Helical" evidence="7">
    <location>
        <begin position="146"/>
        <end position="172"/>
    </location>
</feature>
<comment type="caution">
    <text evidence="8">The sequence shown here is derived from an EMBL/GenBank/DDBJ whole genome shotgun (WGS) entry which is preliminary data.</text>
</comment>
<feature type="region of interest" description="Disordered" evidence="6">
    <location>
        <begin position="302"/>
        <end position="321"/>
    </location>
</feature>
<dbReference type="AlphaFoldDB" id="A0AAV9V0L6"/>
<feature type="transmembrane region" description="Helical" evidence="7">
    <location>
        <begin position="192"/>
        <end position="209"/>
    </location>
</feature>
<keyword evidence="4 7" id="KW-1133">Transmembrane helix</keyword>
<dbReference type="EMBL" id="JAVHNQ010000004">
    <property type="protein sequence ID" value="KAK6349480.1"/>
    <property type="molecule type" value="Genomic_DNA"/>
</dbReference>
<dbReference type="GO" id="GO:0005886">
    <property type="term" value="C:plasma membrane"/>
    <property type="evidence" value="ECO:0007669"/>
    <property type="project" value="TreeGrafter"/>
</dbReference>
<evidence type="ECO:0000256" key="7">
    <source>
        <dbReference type="SAM" id="Phobius"/>
    </source>
</evidence>
<evidence type="ECO:0000256" key="5">
    <source>
        <dbReference type="ARBA" id="ARBA00023136"/>
    </source>
</evidence>
<comment type="subcellular location">
    <subcellularLocation>
        <location evidence="1">Membrane</location>
        <topology evidence="1">Multi-pass membrane protein</topology>
    </subcellularLocation>
</comment>
<reference evidence="8 9" key="1">
    <citation type="submission" date="2019-10" db="EMBL/GenBank/DDBJ databases">
        <authorList>
            <person name="Palmer J.M."/>
        </authorList>
    </citation>
    <scope>NUCLEOTIDE SEQUENCE [LARGE SCALE GENOMIC DNA]</scope>
    <source>
        <strain evidence="8 9">TWF696</strain>
    </source>
</reference>
<organism evidence="8 9">
    <name type="scientific">Orbilia brochopaga</name>
    <dbReference type="NCBI Taxonomy" id="3140254"/>
    <lineage>
        <taxon>Eukaryota</taxon>
        <taxon>Fungi</taxon>
        <taxon>Dikarya</taxon>
        <taxon>Ascomycota</taxon>
        <taxon>Pezizomycotina</taxon>
        <taxon>Orbiliomycetes</taxon>
        <taxon>Orbiliales</taxon>
        <taxon>Orbiliaceae</taxon>
        <taxon>Orbilia</taxon>
    </lineage>
</organism>
<proteinExistence type="inferred from homology"/>
<sequence length="321" mass="34990">MDSEKAELEQPYITLSEAQSEGPVAQQRAQRSYTPVQPHSHAASKEHLEQVRTLTMPISPELFEKLYLSPEQRVPGDLRKRFGNPTPIGIIGFCVSLTPLSMNLMGWRGAGGAGAAQVASYYFIGGMLSLVGGLFEFILGNTFSFVVFTSFAGFWLTLGGTLTPSFNAMGWYSESGTALLEGDHSPMFNASYGFYVLAWAMLTFIYLVCSLRTNVVYVILFTTLDAVYALLVAFYFYTASGDTNFAHSLLVTAGACGLVSSLSGWYILFAQLLEALDFPLQLPVGDLSGFIMSATERRTRAAARSTKKTARSDARSVDEAV</sequence>
<gene>
    <name evidence="8" type="ORF">TWF696_005764</name>
</gene>
<feature type="region of interest" description="Disordered" evidence="6">
    <location>
        <begin position="1"/>
        <end position="45"/>
    </location>
</feature>
<dbReference type="PANTHER" id="PTHR31123:SF4">
    <property type="entry name" value="PROTEIN ALCS"/>
    <property type="match status" value="1"/>
</dbReference>
<keyword evidence="9" id="KW-1185">Reference proteome</keyword>
<evidence type="ECO:0000313" key="8">
    <source>
        <dbReference type="EMBL" id="KAK6349480.1"/>
    </source>
</evidence>
<protein>
    <submittedName>
        <fullName evidence="8">Uncharacterized protein</fullName>
    </submittedName>
</protein>
<evidence type="ECO:0000256" key="3">
    <source>
        <dbReference type="ARBA" id="ARBA00022692"/>
    </source>
</evidence>
<feature type="compositionally biased region" description="Polar residues" evidence="6">
    <location>
        <begin position="27"/>
        <end position="37"/>
    </location>
</feature>
<dbReference type="GO" id="GO:0015123">
    <property type="term" value="F:acetate transmembrane transporter activity"/>
    <property type="evidence" value="ECO:0007669"/>
    <property type="project" value="TreeGrafter"/>
</dbReference>
<evidence type="ECO:0000256" key="6">
    <source>
        <dbReference type="SAM" id="MobiDB-lite"/>
    </source>
</evidence>